<dbReference type="EMBL" id="AMCI01005061">
    <property type="protein sequence ID" value="EJW96876.1"/>
    <property type="molecule type" value="Genomic_DNA"/>
</dbReference>
<name>J9FPK1_9ZZZZ</name>
<gene>
    <name evidence="1" type="ORF">EVA_15026</name>
</gene>
<proteinExistence type="predicted"/>
<sequence>MIDPHTLPVAIKPTYVAELMPMGPGVIWLMAMMSVNSCGVSQP</sequence>
<reference evidence="1" key="1">
    <citation type="journal article" date="2012" name="PLoS ONE">
        <title>Gene sets for utilization of primary and secondary nutrition supplies in the distal gut of endangered iberian lynx.</title>
        <authorList>
            <person name="Alcaide M."/>
            <person name="Messina E."/>
            <person name="Richter M."/>
            <person name="Bargiela R."/>
            <person name="Peplies J."/>
            <person name="Huws S.A."/>
            <person name="Newbold C.J."/>
            <person name="Golyshin P.N."/>
            <person name="Simon M.A."/>
            <person name="Lopez G."/>
            <person name="Yakimov M.M."/>
            <person name="Ferrer M."/>
        </authorList>
    </citation>
    <scope>NUCLEOTIDE SEQUENCE</scope>
</reference>
<protein>
    <submittedName>
        <fullName evidence="1">Uncharacterized protein</fullName>
    </submittedName>
</protein>
<evidence type="ECO:0000313" key="1">
    <source>
        <dbReference type="EMBL" id="EJW96876.1"/>
    </source>
</evidence>
<accession>J9FPK1</accession>
<organism evidence="1">
    <name type="scientific">gut metagenome</name>
    <dbReference type="NCBI Taxonomy" id="749906"/>
    <lineage>
        <taxon>unclassified sequences</taxon>
        <taxon>metagenomes</taxon>
        <taxon>organismal metagenomes</taxon>
    </lineage>
</organism>
<dbReference type="AlphaFoldDB" id="J9FPK1"/>
<comment type="caution">
    <text evidence="1">The sequence shown here is derived from an EMBL/GenBank/DDBJ whole genome shotgun (WGS) entry which is preliminary data.</text>
</comment>